<dbReference type="GO" id="GO:0042802">
    <property type="term" value="F:identical protein binding"/>
    <property type="evidence" value="ECO:0007669"/>
    <property type="project" value="UniProtKB-ARBA"/>
</dbReference>
<dbReference type="EMBL" id="JACVVD010000002">
    <property type="protein sequence ID" value="MBD0379774.1"/>
    <property type="molecule type" value="Genomic_DNA"/>
</dbReference>
<organism evidence="10 11">
    <name type="scientific">Paenibacillus sedimenti</name>
    <dbReference type="NCBI Taxonomy" id="2770274"/>
    <lineage>
        <taxon>Bacteria</taxon>
        <taxon>Bacillati</taxon>
        <taxon>Bacillota</taxon>
        <taxon>Bacilli</taxon>
        <taxon>Bacillales</taxon>
        <taxon>Paenibacillaceae</taxon>
        <taxon>Paenibacillus</taxon>
    </lineage>
</organism>
<dbReference type="InterPro" id="IPR005702">
    <property type="entry name" value="Wzc-like_C"/>
</dbReference>
<accession>A0A926KL32</accession>
<comment type="catalytic activity">
    <reaction evidence="8">
        <text>L-tyrosyl-[protein] + ATP = O-phospho-L-tyrosyl-[protein] + ADP + H(+)</text>
        <dbReference type="Rhea" id="RHEA:10596"/>
        <dbReference type="Rhea" id="RHEA-COMP:10136"/>
        <dbReference type="Rhea" id="RHEA-COMP:20101"/>
        <dbReference type="ChEBI" id="CHEBI:15378"/>
        <dbReference type="ChEBI" id="CHEBI:30616"/>
        <dbReference type="ChEBI" id="CHEBI:46858"/>
        <dbReference type="ChEBI" id="CHEBI:61978"/>
        <dbReference type="ChEBI" id="CHEBI:456216"/>
        <dbReference type="EC" id="2.7.10.2"/>
    </reaction>
</comment>
<dbReference type="Proteomes" id="UP000650466">
    <property type="component" value="Unassembled WGS sequence"/>
</dbReference>
<dbReference type="Gene3D" id="3.40.50.300">
    <property type="entry name" value="P-loop containing nucleotide triphosphate hydrolases"/>
    <property type="match status" value="1"/>
</dbReference>
<dbReference type="EC" id="2.7.10.2" evidence="2"/>
<evidence type="ECO:0000313" key="11">
    <source>
        <dbReference type="Proteomes" id="UP000650466"/>
    </source>
</evidence>
<dbReference type="InterPro" id="IPR050445">
    <property type="entry name" value="Bact_polysacc_biosynth/exp"/>
</dbReference>
<comment type="similarity">
    <text evidence="1">Belongs to the CpsD/CapB family.</text>
</comment>
<evidence type="ECO:0000256" key="4">
    <source>
        <dbReference type="ARBA" id="ARBA00022741"/>
    </source>
</evidence>
<feature type="domain" description="AAA" evidence="9">
    <location>
        <begin position="54"/>
        <end position="192"/>
    </location>
</feature>
<evidence type="ECO:0000259" key="9">
    <source>
        <dbReference type="Pfam" id="PF13614"/>
    </source>
</evidence>
<dbReference type="SUPFAM" id="SSF52540">
    <property type="entry name" value="P-loop containing nucleoside triphosphate hydrolases"/>
    <property type="match status" value="1"/>
</dbReference>
<evidence type="ECO:0000256" key="6">
    <source>
        <dbReference type="ARBA" id="ARBA00022840"/>
    </source>
</evidence>
<dbReference type="CDD" id="cd05387">
    <property type="entry name" value="BY-kinase"/>
    <property type="match status" value="1"/>
</dbReference>
<proteinExistence type="inferred from homology"/>
<evidence type="ECO:0000256" key="3">
    <source>
        <dbReference type="ARBA" id="ARBA00022679"/>
    </source>
</evidence>
<comment type="caution">
    <text evidence="10">The sequence shown here is derived from an EMBL/GenBank/DDBJ whole genome shotgun (WGS) entry which is preliminary data.</text>
</comment>
<keyword evidence="6" id="KW-0067">ATP-binding</keyword>
<dbReference type="GO" id="GO:0005524">
    <property type="term" value="F:ATP binding"/>
    <property type="evidence" value="ECO:0007669"/>
    <property type="project" value="UniProtKB-KW"/>
</dbReference>
<dbReference type="NCBIfam" id="TIGR01007">
    <property type="entry name" value="eps_fam"/>
    <property type="match status" value="1"/>
</dbReference>
<name>A0A926KL32_9BACL</name>
<sequence>MSTSTNRKGIPLITNTNPKSFISEAYRTLRTNITFSSVDKEMRRILVTSSQPKEGKSTTVANLAVAYAQEGKKVLVIDGDLRKPTLHHYFLRSNRNGLTNILANQSSAKDVIVATDITNLSFLPSGPVPPNPSELLGSKKLSLLIEQFEKEYDLILFDSPPLLAVTDSQILSTLCDGVILVVHSGKVKRQLAKRSLQQLEYVKANVLGVVLNDKLNLKDGDTPYYYYYGTTDV</sequence>
<evidence type="ECO:0000256" key="8">
    <source>
        <dbReference type="ARBA" id="ARBA00051245"/>
    </source>
</evidence>
<dbReference type="FunFam" id="3.40.50.300:FF:000527">
    <property type="entry name" value="Tyrosine-protein kinase etk"/>
    <property type="match status" value="1"/>
</dbReference>
<reference evidence="10" key="1">
    <citation type="submission" date="2020-09" db="EMBL/GenBank/DDBJ databases">
        <title>Draft Genome Sequence of Paenibacillus sp. WST5.</title>
        <authorList>
            <person name="Bao Z."/>
        </authorList>
    </citation>
    <scope>NUCLEOTIDE SEQUENCE</scope>
    <source>
        <strain evidence="10">WST5</strain>
    </source>
</reference>
<evidence type="ECO:0000256" key="7">
    <source>
        <dbReference type="ARBA" id="ARBA00023137"/>
    </source>
</evidence>
<dbReference type="GO" id="GO:0005886">
    <property type="term" value="C:plasma membrane"/>
    <property type="evidence" value="ECO:0007669"/>
    <property type="project" value="TreeGrafter"/>
</dbReference>
<dbReference type="AlphaFoldDB" id="A0A926KL32"/>
<gene>
    <name evidence="10" type="ORF">ICC18_06590</name>
</gene>
<evidence type="ECO:0000256" key="1">
    <source>
        <dbReference type="ARBA" id="ARBA00007316"/>
    </source>
</evidence>
<dbReference type="PANTHER" id="PTHR32309:SF13">
    <property type="entry name" value="FERRIC ENTEROBACTIN TRANSPORT PROTEIN FEPE"/>
    <property type="match status" value="1"/>
</dbReference>
<dbReference type="InterPro" id="IPR025669">
    <property type="entry name" value="AAA_dom"/>
</dbReference>
<keyword evidence="4" id="KW-0547">Nucleotide-binding</keyword>
<keyword evidence="5 10" id="KW-0418">Kinase</keyword>
<evidence type="ECO:0000256" key="5">
    <source>
        <dbReference type="ARBA" id="ARBA00022777"/>
    </source>
</evidence>
<dbReference type="PANTHER" id="PTHR32309">
    <property type="entry name" value="TYROSINE-PROTEIN KINASE"/>
    <property type="match status" value="1"/>
</dbReference>
<protein>
    <recommendedName>
        <fullName evidence="2">non-specific protein-tyrosine kinase</fullName>
        <ecNumber evidence="2">2.7.10.2</ecNumber>
    </recommendedName>
</protein>
<dbReference type="InterPro" id="IPR027417">
    <property type="entry name" value="P-loop_NTPase"/>
</dbReference>
<evidence type="ECO:0000256" key="2">
    <source>
        <dbReference type="ARBA" id="ARBA00011903"/>
    </source>
</evidence>
<dbReference type="RefSeq" id="WP_188173562.1">
    <property type="nucleotide sequence ID" value="NZ_JACVVD010000002.1"/>
</dbReference>
<keyword evidence="7" id="KW-0829">Tyrosine-protein kinase</keyword>
<keyword evidence="3" id="KW-0808">Transferase</keyword>
<dbReference type="GO" id="GO:0004715">
    <property type="term" value="F:non-membrane spanning protein tyrosine kinase activity"/>
    <property type="evidence" value="ECO:0007669"/>
    <property type="project" value="UniProtKB-EC"/>
</dbReference>
<evidence type="ECO:0000313" key="10">
    <source>
        <dbReference type="EMBL" id="MBD0379774.1"/>
    </source>
</evidence>
<dbReference type="Pfam" id="PF13614">
    <property type="entry name" value="AAA_31"/>
    <property type="match status" value="1"/>
</dbReference>
<keyword evidence="11" id="KW-1185">Reference proteome</keyword>